<keyword evidence="3" id="KW-1185">Reference proteome</keyword>
<protein>
    <submittedName>
        <fullName evidence="2">Uncharacterized protein</fullName>
    </submittedName>
</protein>
<accession>A0AAV2E4U2</accession>
<evidence type="ECO:0000256" key="1">
    <source>
        <dbReference type="SAM" id="MobiDB-lite"/>
    </source>
</evidence>
<feature type="region of interest" description="Disordered" evidence="1">
    <location>
        <begin position="1"/>
        <end position="24"/>
    </location>
</feature>
<reference evidence="2 3" key="1">
    <citation type="submission" date="2024-04" db="EMBL/GenBank/DDBJ databases">
        <authorList>
            <person name="Fracassetti M."/>
        </authorList>
    </citation>
    <scope>NUCLEOTIDE SEQUENCE [LARGE SCALE GENOMIC DNA]</scope>
</reference>
<proteinExistence type="predicted"/>
<evidence type="ECO:0000313" key="2">
    <source>
        <dbReference type="EMBL" id="CAL1380773.1"/>
    </source>
</evidence>
<dbReference type="EMBL" id="OZ034817">
    <property type="protein sequence ID" value="CAL1380773.1"/>
    <property type="molecule type" value="Genomic_DNA"/>
</dbReference>
<gene>
    <name evidence="2" type="ORF">LTRI10_LOCUS22194</name>
</gene>
<dbReference type="Proteomes" id="UP001497516">
    <property type="component" value="Chromosome 4"/>
</dbReference>
<evidence type="ECO:0000313" key="3">
    <source>
        <dbReference type="Proteomes" id="UP001497516"/>
    </source>
</evidence>
<dbReference type="AlphaFoldDB" id="A0AAV2E4U2"/>
<name>A0AAV2E4U2_9ROSI</name>
<sequence>MPPRRKARATAAKDADFADLRRENDEVRRDNDDLRHQMEVLTQRMDEVVQMQRQYDDVTIVDENPFARLRNHSPERPNHMWEQGFQVETPQFDGSLKPEEFID</sequence>
<organism evidence="2 3">
    <name type="scientific">Linum trigynum</name>
    <dbReference type="NCBI Taxonomy" id="586398"/>
    <lineage>
        <taxon>Eukaryota</taxon>
        <taxon>Viridiplantae</taxon>
        <taxon>Streptophyta</taxon>
        <taxon>Embryophyta</taxon>
        <taxon>Tracheophyta</taxon>
        <taxon>Spermatophyta</taxon>
        <taxon>Magnoliopsida</taxon>
        <taxon>eudicotyledons</taxon>
        <taxon>Gunneridae</taxon>
        <taxon>Pentapetalae</taxon>
        <taxon>rosids</taxon>
        <taxon>fabids</taxon>
        <taxon>Malpighiales</taxon>
        <taxon>Linaceae</taxon>
        <taxon>Linum</taxon>
    </lineage>
</organism>
<feature type="compositionally biased region" description="Basic and acidic residues" evidence="1">
    <location>
        <begin position="11"/>
        <end position="24"/>
    </location>
</feature>